<dbReference type="InterPro" id="IPR000683">
    <property type="entry name" value="Gfo/Idh/MocA-like_OxRdtase_N"/>
</dbReference>
<evidence type="ECO:0000259" key="1">
    <source>
        <dbReference type="Pfam" id="PF01408"/>
    </source>
</evidence>
<accession>A0A1T5CTZ0</accession>
<organism evidence="3 4">
    <name type="scientific">Parabacteroides chartae</name>
    <dbReference type="NCBI Taxonomy" id="1037355"/>
    <lineage>
        <taxon>Bacteria</taxon>
        <taxon>Pseudomonadati</taxon>
        <taxon>Bacteroidota</taxon>
        <taxon>Bacteroidia</taxon>
        <taxon>Bacteroidales</taxon>
        <taxon>Tannerellaceae</taxon>
        <taxon>Parabacteroides</taxon>
    </lineage>
</organism>
<dbReference type="PANTHER" id="PTHR43818:SF12">
    <property type="entry name" value="NADH-DEPENDENT DEHYDROGENASE-RELATED"/>
    <property type="match status" value="1"/>
</dbReference>
<reference evidence="4" key="1">
    <citation type="submission" date="2017-02" db="EMBL/GenBank/DDBJ databases">
        <authorList>
            <person name="Varghese N."/>
            <person name="Submissions S."/>
        </authorList>
    </citation>
    <scope>NUCLEOTIDE SEQUENCE [LARGE SCALE GENOMIC DNA]</scope>
    <source>
        <strain evidence="4">DSM 24967</strain>
    </source>
</reference>
<feature type="domain" description="Gfo/Idh/MocA-like oxidoreductase N-terminal" evidence="1">
    <location>
        <begin position="48"/>
        <end position="165"/>
    </location>
</feature>
<dbReference type="NCBIfam" id="TIGR01409">
    <property type="entry name" value="TAT_signal_seq"/>
    <property type="match status" value="1"/>
</dbReference>
<dbReference type="GO" id="GO:0000166">
    <property type="term" value="F:nucleotide binding"/>
    <property type="evidence" value="ECO:0007669"/>
    <property type="project" value="InterPro"/>
</dbReference>
<dbReference type="AlphaFoldDB" id="A0A1T5CTZ0"/>
<dbReference type="InterPro" id="IPR006311">
    <property type="entry name" value="TAT_signal"/>
</dbReference>
<dbReference type="EMBL" id="FUYQ01000014">
    <property type="protein sequence ID" value="SKB62650.1"/>
    <property type="molecule type" value="Genomic_DNA"/>
</dbReference>
<dbReference type="InterPro" id="IPR019546">
    <property type="entry name" value="TAT_signal_bac_arc"/>
</dbReference>
<proteinExistence type="predicted"/>
<feature type="domain" description="GFO/IDH/MocA-like oxidoreductase" evidence="2">
    <location>
        <begin position="175"/>
        <end position="306"/>
    </location>
</feature>
<dbReference type="InterPro" id="IPR050463">
    <property type="entry name" value="Gfo/Idh/MocA_oxidrdct_glycsds"/>
</dbReference>
<dbReference type="SUPFAM" id="SSF51735">
    <property type="entry name" value="NAD(P)-binding Rossmann-fold domains"/>
    <property type="match status" value="1"/>
</dbReference>
<dbReference type="PROSITE" id="PS51318">
    <property type="entry name" value="TAT"/>
    <property type="match status" value="1"/>
</dbReference>
<protein>
    <submittedName>
        <fullName evidence="3">Tat (Twin-arginine translocation) pathway signal sequence</fullName>
    </submittedName>
</protein>
<name>A0A1T5CTZ0_9BACT</name>
<evidence type="ECO:0000313" key="4">
    <source>
        <dbReference type="Proteomes" id="UP000190852"/>
    </source>
</evidence>
<sequence length="436" mass="48854">METTEIGRRDFLKTVGALGSSGLLLTAFPWLQSFAADNQKALKGEKAKLAIIGTGSRGMYHINNLLNTRQAEIVALCDIYKPHLDQAAALCPKAKKYSDYREVLASPDVQGIIIACPLHEHAPIAIAGMKAGKHVFSEKSMARTLDQCKEMYDVYKQTGQVLYIGQQRLFDKKYIKALEMVHNGTIGEVVGLRNFWFRNNDWRRPVPEPSLERQINWRLYKEYSGGLMTELATHQLQIGTWALKSIPDYIMGSGDITFWKDGREVYDNVNVIYHYPNGVKMTFESIISNKKYGMDEQILGHKGTLELAKGKYFFEEVKPAPGIQQLINQIEHKVFDQVSFAGPSWVPETASEDNGEFIVDKVKTHDGSNTTGAAGDGSEELVASFCDSVITGKPIPVLVEEAYYSSVLALLGLKAMEERSIIEFPEEYKIPYLNHA</sequence>
<evidence type="ECO:0000313" key="3">
    <source>
        <dbReference type="EMBL" id="SKB62650.1"/>
    </source>
</evidence>
<evidence type="ECO:0000259" key="2">
    <source>
        <dbReference type="Pfam" id="PF22725"/>
    </source>
</evidence>
<dbReference type="Pfam" id="PF01408">
    <property type="entry name" value="GFO_IDH_MocA"/>
    <property type="match status" value="1"/>
</dbReference>
<dbReference type="Gene3D" id="3.30.360.10">
    <property type="entry name" value="Dihydrodipicolinate Reductase, domain 2"/>
    <property type="match status" value="1"/>
</dbReference>
<dbReference type="InterPro" id="IPR036291">
    <property type="entry name" value="NAD(P)-bd_dom_sf"/>
</dbReference>
<dbReference type="Pfam" id="PF22725">
    <property type="entry name" value="GFO_IDH_MocA_C3"/>
    <property type="match status" value="1"/>
</dbReference>
<dbReference type="InterPro" id="IPR055170">
    <property type="entry name" value="GFO_IDH_MocA-like_dom"/>
</dbReference>
<dbReference type="Gene3D" id="3.40.50.720">
    <property type="entry name" value="NAD(P)-binding Rossmann-like Domain"/>
    <property type="match status" value="1"/>
</dbReference>
<dbReference type="SUPFAM" id="SSF55347">
    <property type="entry name" value="Glyceraldehyde-3-phosphate dehydrogenase-like, C-terminal domain"/>
    <property type="match status" value="1"/>
</dbReference>
<dbReference type="Proteomes" id="UP000190852">
    <property type="component" value="Unassembled WGS sequence"/>
</dbReference>
<dbReference type="PANTHER" id="PTHR43818">
    <property type="entry name" value="BCDNA.GH03377"/>
    <property type="match status" value="1"/>
</dbReference>
<dbReference type="RefSeq" id="WP_079683565.1">
    <property type="nucleotide sequence ID" value="NZ_FUYQ01000014.1"/>
</dbReference>
<keyword evidence="4" id="KW-1185">Reference proteome</keyword>
<gene>
    <name evidence="3" type="ORF">SAMN05660349_02061</name>
</gene>